<protein>
    <submittedName>
        <fullName evidence="2">Uncharacterized protein</fullName>
    </submittedName>
</protein>
<sequence length="144" mass="15828">MDKAGPPVMRFVPAVWAALLHLVLFAGAFALFLGRKPGVFRWQAVIDLVPGFYTHVFNFSLSYLLLAGIGFMWVMMGVALRHVAWAALFLVVGNLAYEFLLPLLNTRDPVDAAYGVGGTLLAFAWLWIVQRAGLRPNPKAGLRG</sequence>
<organism evidence="2 3">
    <name type="scientific">Luteimonas soli</name>
    <dbReference type="NCBI Taxonomy" id="1648966"/>
    <lineage>
        <taxon>Bacteria</taxon>
        <taxon>Pseudomonadati</taxon>
        <taxon>Pseudomonadota</taxon>
        <taxon>Gammaproteobacteria</taxon>
        <taxon>Lysobacterales</taxon>
        <taxon>Lysobacteraceae</taxon>
        <taxon>Luteimonas</taxon>
    </lineage>
</organism>
<keyword evidence="1" id="KW-1133">Transmembrane helix</keyword>
<comment type="caution">
    <text evidence="2">The sequence shown here is derived from an EMBL/GenBank/DDBJ whole genome shotgun (WGS) entry which is preliminary data.</text>
</comment>
<proteinExistence type="predicted"/>
<feature type="transmembrane region" description="Helical" evidence="1">
    <location>
        <begin position="12"/>
        <end position="32"/>
    </location>
</feature>
<evidence type="ECO:0000313" key="2">
    <source>
        <dbReference type="EMBL" id="MFC3716240.1"/>
    </source>
</evidence>
<accession>A0ABV7XL32</accession>
<dbReference type="RefSeq" id="WP_386743350.1">
    <property type="nucleotide sequence ID" value="NZ_JBHRYA010000007.1"/>
</dbReference>
<feature type="transmembrane region" description="Helical" evidence="1">
    <location>
        <begin position="52"/>
        <end position="76"/>
    </location>
</feature>
<feature type="transmembrane region" description="Helical" evidence="1">
    <location>
        <begin position="83"/>
        <end position="100"/>
    </location>
</feature>
<evidence type="ECO:0000313" key="3">
    <source>
        <dbReference type="Proteomes" id="UP001595705"/>
    </source>
</evidence>
<feature type="transmembrane region" description="Helical" evidence="1">
    <location>
        <begin position="112"/>
        <end position="129"/>
    </location>
</feature>
<name>A0ABV7XL32_9GAMM</name>
<gene>
    <name evidence="2" type="ORF">ACFONC_08755</name>
</gene>
<keyword evidence="1" id="KW-0472">Membrane</keyword>
<keyword evidence="1" id="KW-0812">Transmembrane</keyword>
<dbReference type="Proteomes" id="UP001595705">
    <property type="component" value="Unassembled WGS sequence"/>
</dbReference>
<reference evidence="3" key="1">
    <citation type="journal article" date="2019" name="Int. J. Syst. Evol. Microbiol.">
        <title>The Global Catalogue of Microorganisms (GCM) 10K type strain sequencing project: providing services to taxonomists for standard genome sequencing and annotation.</title>
        <authorList>
            <consortium name="The Broad Institute Genomics Platform"/>
            <consortium name="The Broad Institute Genome Sequencing Center for Infectious Disease"/>
            <person name="Wu L."/>
            <person name="Ma J."/>
        </authorList>
    </citation>
    <scope>NUCLEOTIDE SEQUENCE [LARGE SCALE GENOMIC DNA]</scope>
    <source>
        <strain evidence="3">KCTC 42441</strain>
    </source>
</reference>
<evidence type="ECO:0000256" key="1">
    <source>
        <dbReference type="SAM" id="Phobius"/>
    </source>
</evidence>
<keyword evidence="3" id="KW-1185">Reference proteome</keyword>
<dbReference type="EMBL" id="JBHRYA010000007">
    <property type="protein sequence ID" value="MFC3716240.1"/>
    <property type="molecule type" value="Genomic_DNA"/>
</dbReference>